<protein>
    <submittedName>
        <fullName evidence="9">Denticleless protein homolog</fullName>
    </submittedName>
</protein>
<dbReference type="Pfam" id="PF00400">
    <property type="entry name" value="WD40"/>
    <property type="match status" value="4"/>
</dbReference>
<dbReference type="GO" id="GO:0043161">
    <property type="term" value="P:proteasome-mediated ubiquitin-dependent protein catabolic process"/>
    <property type="evidence" value="ECO:0007669"/>
    <property type="project" value="TreeGrafter"/>
</dbReference>
<dbReference type="SMART" id="SM00320">
    <property type="entry name" value="WD40"/>
    <property type="match status" value="5"/>
</dbReference>
<evidence type="ECO:0000256" key="3">
    <source>
        <dbReference type="ARBA" id="ARBA00022737"/>
    </source>
</evidence>
<keyword evidence="8" id="KW-1185">Reference proteome</keyword>
<feature type="repeat" description="WD" evidence="6">
    <location>
        <begin position="142"/>
        <end position="175"/>
    </location>
</feature>
<dbReference type="InterPro" id="IPR001680">
    <property type="entry name" value="WD40_rpt"/>
</dbReference>
<evidence type="ECO:0000256" key="6">
    <source>
        <dbReference type="PROSITE-ProRule" id="PRU00221"/>
    </source>
</evidence>
<dbReference type="PANTHER" id="PTHR22852:SF0">
    <property type="entry name" value="DENTICLELESS PROTEIN HOMOLOG"/>
    <property type="match status" value="1"/>
</dbReference>
<keyword evidence="3" id="KW-0677">Repeat</keyword>
<dbReference type="SUPFAM" id="SSF50978">
    <property type="entry name" value="WD40 repeat-like"/>
    <property type="match status" value="1"/>
</dbReference>
<evidence type="ECO:0000256" key="5">
    <source>
        <dbReference type="ARBA" id="ARBA00038344"/>
    </source>
</evidence>
<gene>
    <name evidence="9" type="primary">LOC109464899</name>
</gene>
<keyword evidence="2 6" id="KW-0853">WD repeat</keyword>
<dbReference type="InterPro" id="IPR036322">
    <property type="entry name" value="WD40_repeat_dom_sf"/>
</dbReference>
<evidence type="ECO:0000256" key="7">
    <source>
        <dbReference type="SAM" id="MobiDB-lite"/>
    </source>
</evidence>
<dbReference type="GO" id="GO:0030674">
    <property type="term" value="F:protein-macromolecule adaptor activity"/>
    <property type="evidence" value="ECO:0007669"/>
    <property type="project" value="TreeGrafter"/>
</dbReference>
<dbReference type="InterPro" id="IPR015943">
    <property type="entry name" value="WD40/YVTN_repeat-like_dom_sf"/>
</dbReference>
<dbReference type="Proteomes" id="UP000515135">
    <property type="component" value="Unplaced"/>
</dbReference>
<dbReference type="OrthoDB" id="2096344at2759"/>
<dbReference type="InterPro" id="IPR051865">
    <property type="entry name" value="WD-repeat_CDT2_adapter"/>
</dbReference>
<dbReference type="PROSITE" id="PS50082">
    <property type="entry name" value="WD_REPEATS_2"/>
    <property type="match status" value="2"/>
</dbReference>
<keyword evidence="4" id="KW-0833">Ubl conjugation pathway</keyword>
<dbReference type="PANTHER" id="PTHR22852">
    <property type="entry name" value="LETHAL 2 DENTICLELESS PROTEIN RETINOIC ACID-REGULATED NUCLEAR MATRIX-ASSOCIATED PROTEIN"/>
    <property type="match status" value="1"/>
</dbReference>
<dbReference type="AlphaFoldDB" id="A0A6P4XZJ0"/>
<evidence type="ECO:0000256" key="2">
    <source>
        <dbReference type="ARBA" id="ARBA00022574"/>
    </source>
</evidence>
<dbReference type="Gene3D" id="2.130.10.10">
    <property type="entry name" value="YVTN repeat-like/Quinoprotein amine dehydrogenase"/>
    <property type="match status" value="2"/>
</dbReference>
<comment type="similarity">
    <text evidence="5">Belongs to the WD repeat cdt2 family.</text>
</comment>
<feature type="repeat" description="WD" evidence="6">
    <location>
        <begin position="100"/>
        <end position="141"/>
    </location>
</feature>
<dbReference type="GO" id="GO:0005634">
    <property type="term" value="C:nucleus"/>
    <property type="evidence" value="ECO:0007669"/>
    <property type="project" value="TreeGrafter"/>
</dbReference>
<dbReference type="GO" id="GO:0007095">
    <property type="term" value="P:mitotic G2 DNA damage checkpoint signaling"/>
    <property type="evidence" value="ECO:0007669"/>
    <property type="project" value="TreeGrafter"/>
</dbReference>
<sequence>MFGRRSGLFSAIRERRVWGASDRHGVRGSTRGKLDSVINGFVCTRGDEYVMDMGIGHVPLATGFCKVPGQGHVLCVCDWDGFIRLYCTKPDKCNGQFSKWTGHGNVIHDLEWSPHQSIMVTASGDKTARMWDMESTNLMGVFKGHTKSVMSASFRTNDKWVFCTGARDRNILVWDGRCNHNGGFYGPVNSIRNGHPHPVPSTPWQHYDGVTCVVYQDENTIVSAGSMADGPCGTIKLWDMRKNYTAYQYTPIPKHSFPCPRTCSGSSSLVVDSAGTRLFASCTHIYNFSTDSAIYMYNCHSMETQPVATFTGHGSSFDVRCALSPCEEYLLISGPSDASAYIWKVPTANAASPKHAAGASPNAEAVATAGLPTPENEQS</sequence>
<dbReference type="RefSeq" id="XP_019617553.1">
    <property type="nucleotide sequence ID" value="XM_019761994.1"/>
</dbReference>
<evidence type="ECO:0000256" key="1">
    <source>
        <dbReference type="ARBA" id="ARBA00004906"/>
    </source>
</evidence>
<evidence type="ECO:0000313" key="9">
    <source>
        <dbReference type="RefSeq" id="XP_019617553.1"/>
    </source>
</evidence>
<comment type="pathway">
    <text evidence="1">Protein modification; protein ubiquitination.</text>
</comment>
<name>A0A6P4XZJ0_BRABE</name>
<reference evidence="9" key="1">
    <citation type="submission" date="2025-08" db="UniProtKB">
        <authorList>
            <consortium name="RefSeq"/>
        </authorList>
    </citation>
    <scope>IDENTIFICATION</scope>
    <source>
        <tissue evidence="9">Gonad</tissue>
    </source>
</reference>
<organism evidence="8 9">
    <name type="scientific">Branchiostoma belcheri</name>
    <name type="common">Amphioxus</name>
    <dbReference type="NCBI Taxonomy" id="7741"/>
    <lineage>
        <taxon>Eukaryota</taxon>
        <taxon>Metazoa</taxon>
        <taxon>Chordata</taxon>
        <taxon>Cephalochordata</taxon>
        <taxon>Leptocardii</taxon>
        <taxon>Amphioxiformes</taxon>
        <taxon>Branchiostomatidae</taxon>
        <taxon>Branchiostoma</taxon>
    </lineage>
</organism>
<dbReference type="PROSITE" id="PS00678">
    <property type="entry name" value="WD_REPEATS_1"/>
    <property type="match status" value="1"/>
</dbReference>
<dbReference type="PROSITE" id="PS50294">
    <property type="entry name" value="WD_REPEATS_REGION"/>
    <property type="match status" value="2"/>
</dbReference>
<dbReference type="GeneID" id="109464899"/>
<proteinExistence type="inferred from homology"/>
<accession>A0A6P4XZJ0</accession>
<dbReference type="InterPro" id="IPR019775">
    <property type="entry name" value="WD40_repeat_CS"/>
</dbReference>
<evidence type="ECO:0000313" key="8">
    <source>
        <dbReference type="Proteomes" id="UP000515135"/>
    </source>
</evidence>
<feature type="region of interest" description="Disordered" evidence="7">
    <location>
        <begin position="352"/>
        <end position="379"/>
    </location>
</feature>
<dbReference type="KEGG" id="bbel:109464899"/>
<evidence type="ECO:0000256" key="4">
    <source>
        <dbReference type="ARBA" id="ARBA00022786"/>
    </source>
</evidence>